<comment type="caution">
    <text evidence="11">The sequence shown here is derived from an EMBL/GenBank/DDBJ whole genome shotgun (WGS) entry which is preliminary data.</text>
</comment>
<dbReference type="SMART" id="SM00116">
    <property type="entry name" value="CBS"/>
    <property type="match status" value="2"/>
</dbReference>
<dbReference type="Proteomes" id="UP000029644">
    <property type="component" value="Unassembled WGS sequence"/>
</dbReference>
<dbReference type="GO" id="GO:0097367">
    <property type="term" value="F:carbohydrate derivative binding"/>
    <property type="evidence" value="ECO:0007669"/>
    <property type="project" value="InterPro"/>
</dbReference>
<dbReference type="InterPro" id="IPR050986">
    <property type="entry name" value="GutQ/KpsF_isomerases"/>
</dbReference>
<dbReference type="Proteomes" id="UP000294824">
    <property type="component" value="Unassembled WGS sequence"/>
</dbReference>
<dbReference type="GO" id="GO:0046872">
    <property type="term" value="F:metal ion binding"/>
    <property type="evidence" value="ECO:0007669"/>
    <property type="project" value="UniProtKB-KW"/>
</dbReference>
<dbReference type="EMBL" id="BBNQ01000002">
    <property type="protein sequence ID" value="GAL61447.1"/>
    <property type="molecule type" value="Genomic_DNA"/>
</dbReference>
<dbReference type="GO" id="GO:1901135">
    <property type="term" value="P:carbohydrate derivative metabolic process"/>
    <property type="evidence" value="ECO:0007669"/>
    <property type="project" value="InterPro"/>
</dbReference>
<feature type="domain" description="SIS" evidence="9">
    <location>
        <begin position="36"/>
        <end position="179"/>
    </location>
</feature>
<evidence type="ECO:0000256" key="7">
    <source>
        <dbReference type="PROSITE-ProRule" id="PRU00703"/>
    </source>
</evidence>
<evidence type="ECO:0000256" key="2">
    <source>
        <dbReference type="ARBA" id="ARBA00022737"/>
    </source>
</evidence>
<dbReference type="InterPro" id="IPR000644">
    <property type="entry name" value="CBS_dom"/>
</dbReference>
<dbReference type="PANTHER" id="PTHR42745:SF1">
    <property type="entry name" value="ARABINOSE 5-PHOSPHATE ISOMERASE KDSD"/>
    <property type="match status" value="1"/>
</dbReference>
<protein>
    <submittedName>
        <fullName evidence="11 12">Arabinose-5-phosphate isomerase</fullName>
        <ecNumber evidence="11">5.3.1.13</ecNumber>
    </submittedName>
</protein>
<dbReference type="FunFam" id="3.40.50.10490:FF:000011">
    <property type="entry name" value="Arabinose 5-phosphate isomerase"/>
    <property type="match status" value="1"/>
</dbReference>
<evidence type="ECO:0000259" key="8">
    <source>
        <dbReference type="PROSITE" id="PS51371"/>
    </source>
</evidence>
<dbReference type="Pfam" id="PF00571">
    <property type="entry name" value="CBS"/>
    <property type="match status" value="2"/>
</dbReference>
<sequence length="321" mass="34294">MSTENSIIETAKQTIEMESKAILNLSSLVTEDFAAAVNLIYNSKGRVIITGIGKSAIIGNKIVATLNSTGTPAIFMHAADAIHGDLGLILNDDVVICLSKSGNTPEIKVIIPLIKRANNKMIAITGNTNSFLAQHADYVLNAYVEKEACPNNLAPTTSTTAQLVIGDALAVCLLNLRGFSSTDFAKYHPGGALGKKLYLRVEDISSTNEKPAVNGDASIKEVIVEITAKMLGVTAVVDNNEIIGIITDGDLRRMLTKVDDFSNLTAKDIMGANPKRIQANAMAIEALEIMEANDISQLLVEHEGKYAGVVHLHDLIKEGII</sequence>
<dbReference type="InterPro" id="IPR046348">
    <property type="entry name" value="SIS_dom_sf"/>
</dbReference>
<comment type="similarity">
    <text evidence="1 4">Belongs to the SIS family. GutQ/KpsF subfamily.</text>
</comment>
<dbReference type="PROSITE" id="PS51464">
    <property type="entry name" value="SIS"/>
    <property type="match status" value="1"/>
</dbReference>
<dbReference type="InterPro" id="IPR004800">
    <property type="entry name" value="KdsD/KpsF-type"/>
</dbReference>
<organism evidence="11 13">
    <name type="scientific">Algibacter lectus</name>
    <dbReference type="NCBI Taxonomy" id="221126"/>
    <lineage>
        <taxon>Bacteria</taxon>
        <taxon>Pseudomonadati</taxon>
        <taxon>Bacteroidota</taxon>
        <taxon>Flavobacteriia</taxon>
        <taxon>Flavobacteriales</taxon>
        <taxon>Flavobacteriaceae</taxon>
        <taxon>Algibacter</taxon>
    </lineage>
</organism>
<dbReference type="Gene3D" id="3.40.50.10490">
    <property type="entry name" value="Glucose-6-phosphate isomerase like protein, domain 1"/>
    <property type="match status" value="1"/>
</dbReference>
<dbReference type="InterPro" id="IPR035474">
    <property type="entry name" value="SIS_Kpsf"/>
</dbReference>
<dbReference type="CDD" id="cd05014">
    <property type="entry name" value="SIS_Kpsf"/>
    <property type="match status" value="1"/>
</dbReference>
<dbReference type="SUPFAM" id="SSF53697">
    <property type="entry name" value="SIS domain"/>
    <property type="match status" value="1"/>
</dbReference>
<dbReference type="PANTHER" id="PTHR42745">
    <property type="match status" value="1"/>
</dbReference>
<accession>A0A090WV79</accession>
<feature type="domain" description="CBS" evidence="8">
    <location>
        <begin position="270"/>
        <end position="321"/>
    </location>
</feature>
<name>A0A090WV79_9FLAO</name>
<dbReference type="PIRSF" id="PIRSF004692">
    <property type="entry name" value="KdsD_KpsF"/>
    <property type="match status" value="1"/>
</dbReference>
<feature type="domain" description="CBS" evidence="8">
    <location>
        <begin position="204"/>
        <end position="261"/>
    </location>
</feature>
<dbReference type="AlphaFoldDB" id="A0A090WV79"/>
<evidence type="ECO:0000313" key="10">
    <source>
        <dbReference type="EMBL" id="GAL61447.1"/>
    </source>
</evidence>
<feature type="site" description="Catalytically relevant" evidence="6">
    <location>
        <position position="106"/>
    </location>
</feature>
<dbReference type="InterPro" id="IPR001347">
    <property type="entry name" value="SIS_dom"/>
</dbReference>
<evidence type="ECO:0000313" key="11">
    <source>
        <dbReference type="EMBL" id="GAL79309.1"/>
    </source>
</evidence>
<dbReference type="EMBL" id="SORL01000007">
    <property type="protein sequence ID" value="TDY64733.1"/>
    <property type="molecule type" value="Genomic_DNA"/>
</dbReference>
<dbReference type="EMBL" id="BBNU01000006">
    <property type="protein sequence ID" value="GAL79309.1"/>
    <property type="molecule type" value="Genomic_DNA"/>
</dbReference>
<reference evidence="13 14" key="1">
    <citation type="journal article" date="2014" name="Genome Announc.">
        <title>Draft Genome Sequences of Marine Flavobacterium Algibacter lectus Strains SS8 and NR4.</title>
        <authorList>
            <person name="Takatani N."/>
            <person name="Nakanishi M."/>
            <person name="Meirelles P."/>
            <person name="Mino S."/>
            <person name="Suda W."/>
            <person name="Oshima K."/>
            <person name="Hattori M."/>
            <person name="Ohkuma M."/>
            <person name="Hosokawa M."/>
            <person name="Miyashita K."/>
            <person name="Thompson F.L."/>
            <person name="Niwa A."/>
            <person name="Sawabe T."/>
            <person name="Sawabe T."/>
        </authorList>
    </citation>
    <scope>NUCLEOTIDE SEQUENCE [LARGE SCALE GENOMIC DNA]</scope>
    <source>
        <strain evidence="11">JCM 19274</strain>
        <strain evidence="10 14">JCM 19300</strain>
        <strain evidence="13">JCM19274</strain>
    </source>
</reference>
<keyword evidence="5" id="KW-0479">Metal-binding</keyword>
<dbReference type="CDD" id="cd04604">
    <property type="entry name" value="CBS_pair_SIS_assoc"/>
    <property type="match status" value="1"/>
</dbReference>
<keyword evidence="11" id="KW-0413">Isomerase</keyword>
<dbReference type="InterPro" id="IPR046342">
    <property type="entry name" value="CBS_dom_sf"/>
</dbReference>
<evidence type="ECO:0000259" key="9">
    <source>
        <dbReference type="PROSITE" id="PS51464"/>
    </source>
</evidence>
<feature type="site" description="Catalytically relevant" evidence="6">
    <location>
        <position position="188"/>
    </location>
</feature>
<feature type="site" description="Catalytically relevant" evidence="6">
    <location>
        <position position="54"/>
    </location>
</feature>
<keyword evidence="5" id="KW-0862">Zinc</keyword>
<dbReference type="EC" id="5.3.1.13" evidence="11"/>
<evidence type="ECO:0000256" key="5">
    <source>
        <dbReference type="PIRSR" id="PIRSR004692-2"/>
    </source>
</evidence>
<dbReference type="Proteomes" id="UP000029643">
    <property type="component" value="Unassembled WGS sequence"/>
</dbReference>
<accession>A0A4R8MFL8</accession>
<evidence type="ECO:0000256" key="4">
    <source>
        <dbReference type="PIRNR" id="PIRNR004692"/>
    </source>
</evidence>
<proteinExistence type="inferred from homology"/>
<evidence type="ECO:0000256" key="6">
    <source>
        <dbReference type="PIRSR" id="PIRSR004692-3"/>
    </source>
</evidence>
<keyword evidence="2" id="KW-0677">Repeat</keyword>
<dbReference type="NCBIfam" id="TIGR00393">
    <property type="entry name" value="kpsF"/>
    <property type="match status" value="1"/>
</dbReference>
<evidence type="ECO:0000313" key="13">
    <source>
        <dbReference type="Proteomes" id="UP000029643"/>
    </source>
</evidence>
<dbReference type="RefSeq" id="WP_174564433.1">
    <property type="nucleotide sequence ID" value="NZ_BBNQ01000002.1"/>
</dbReference>
<evidence type="ECO:0000313" key="15">
    <source>
        <dbReference type="Proteomes" id="UP000294824"/>
    </source>
</evidence>
<evidence type="ECO:0000256" key="3">
    <source>
        <dbReference type="ARBA" id="ARBA00023122"/>
    </source>
</evidence>
<dbReference type="Pfam" id="PF01380">
    <property type="entry name" value="SIS"/>
    <property type="match status" value="1"/>
</dbReference>
<evidence type="ECO:0000313" key="12">
    <source>
        <dbReference type="EMBL" id="TDY64733.1"/>
    </source>
</evidence>
<evidence type="ECO:0000256" key="1">
    <source>
        <dbReference type="ARBA" id="ARBA00008165"/>
    </source>
</evidence>
<keyword evidence="3 7" id="KW-0129">CBS domain</keyword>
<keyword evidence="15" id="KW-1185">Reference proteome</keyword>
<dbReference type="GO" id="GO:0019146">
    <property type="term" value="F:arabinose-5-phosphate isomerase activity"/>
    <property type="evidence" value="ECO:0007669"/>
    <property type="project" value="UniProtKB-EC"/>
</dbReference>
<feature type="binding site" evidence="5">
    <location>
        <position position="77"/>
    </location>
    <ligand>
        <name>Zn(2+)</name>
        <dbReference type="ChEBI" id="CHEBI:29105"/>
    </ligand>
</feature>
<feature type="site" description="Catalytically relevant" evidence="6">
    <location>
        <position position="147"/>
    </location>
</feature>
<dbReference type="Gene3D" id="3.10.580.10">
    <property type="entry name" value="CBS-domain"/>
    <property type="match status" value="1"/>
</dbReference>
<reference evidence="12 15" key="2">
    <citation type="submission" date="2019-03" db="EMBL/GenBank/DDBJ databases">
        <title>Genomic Encyclopedia of Type Strains, Phase III (KMG-III): the genomes of soil and plant-associated and newly described type strains.</title>
        <authorList>
            <person name="Whitman W."/>
        </authorList>
    </citation>
    <scope>NUCLEOTIDE SEQUENCE [LARGE SCALE GENOMIC DNA]</scope>
    <source>
        <strain evidence="12 15">CECT 8301</strain>
    </source>
</reference>
<dbReference type="GO" id="GO:0005975">
    <property type="term" value="P:carbohydrate metabolic process"/>
    <property type="evidence" value="ECO:0007669"/>
    <property type="project" value="InterPro"/>
</dbReference>
<evidence type="ECO:0000313" key="14">
    <source>
        <dbReference type="Proteomes" id="UP000029644"/>
    </source>
</evidence>
<dbReference type="STRING" id="221126.SAMN04489722_106200"/>
<gene>
    <name evidence="12" type="ORF">DFQ06_1655</name>
    <name evidence="11" type="ORF">JCM19274_1817</name>
    <name evidence="10" type="ORF">JCM19300_4393</name>
</gene>
<dbReference type="PROSITE" id="PS51371">
    <property type="entry name" value="CBS"/>
    <property type="match status" value="2"/>
</dbReference>